<keyword evidence="2" id="KW-0732">Signal</keyword>
<feature type="compositionally biased region" description="Low complexity" evidence="1">
    <location>
        <begin position="28"/>
        <end position="43"/>
    </location>
</feature>
<evidence type="ECO:0000313" key="4">
    <source>
        <dbReference type="Proteomes" id="UP001499895"/>
    </source>
</evidence>
<organism evidence="3 4">
    <name type="scientific">Streptomyces stramineus</name>
    <dbReference type="NCBI Taxonomy" id="173861"/>
    <lineage>
        <taxon>Bacteria</taxon>
        <taxon>Bacillati</taxon>
        <taxon>Actinomycetota</taxon>
        <taxon>Actinomycetes</taxon>
        <taxon>Kitasatosporales</taxon>
        <taxon>Streptomycetaceae</taxon>
        <taxon>Streptomyces</taxon>
    </lineage>
</organism>
<feature type="signal peptide" evidence="2">
    <location>
        <begin position="1"/>
        <end position="28"/>
    </location>
</feature>
<reference evidence="3 4" key="1">
    <citation type="journal article" date="2019" name="Int. J. Syst. Evol. Microbiol.">
        <title>The Global Catalogue of Microorganisms (GCM) 10K type strain sequencing project: providing services to taxonomists for standard genome sequencing and annotation.</title>
        <authorList>
            <consortium name="The Broad Institute Genomics Platform"/>
            <consortium name="The Broad Institute Genome Sequencing Center for Infectious Disease"/>
            <person name="Wu L."/>
            <person name="Ma J."/>
        </authorList>
    </citation>
    <scope>NUCLEOTIDE SEQUENCE [LARGE SCALE GENOMIC DNA]</scope>
    <source>
        <strain evidence="3 4">JCM 10649</strain>
    </source>
</reference>
<dbReference type="Proteomes" id="UP001499895">
    <property type="component" value="Unassembled WGS sequence"/>
</dbReference>
<feature type="compositionally biased region" description="Basic and acidic residues" evidence="1">
    <location>
        <begin position="67"/>
        <end position="76"/>
    </location>
</feature>
<proteinExistence type="predicted"/>
<gene>
    <name evidence="3" type="ORF">GCM10009544_29790</name>
</gene>
<dbReference type="PROSITE" id="PS51257">
    <property type="entry name" value="PROKAR_LIPOPROTEIN"/>
    <property type="match status" value="1"/>
</dbReference>
<keyword evidence="4" id="KW-1185">Reference proteome</keyword>
<evidence type="ECO:0000313" key="3">
    <source>
        <dbReference type="EMBL" id="GAA0465511.1"/>
    </source>
</evidence>
<protein>
    <recommendedName>
        <fullName evidence="5">Lipoprotein</fullName>
    </recommendedName>
</protein>
<evidence type="ECO:0008006" key="5">
    <source>
        <dbReference type="Google" id="ProtNLM"/>
    </source>
</evidence>
<name>A0ABN1A1V7_9ACTN</name>
<evidence type="ECO:0000256" key="2">
    <source>
        <dbReference type="SAM" id="SignalP"/>
    </source>
</evidence>
<sequence>MYRMPAAAALAAVAMATAVGCVSVSPHAAPDAPPGRSRPAAPGIAQGPAREALVYTGPDGSDDLLEDPSRHAREGRPSGTPPGLPATDGPYRADASLPSFRGHRTDPSRPGGPPDVRSPHPDVRSPRPGSAGPSWRRERGEASPRRSDPSRGEPLPRYEPPPPPASQRQADPEPAREPRREAPAPAPAPRSGNGVCAAGRTYGQWQPNSDANRICGQVYGH</sequence>
<feature type="compositionally biased region" description="Basic and acidic residues" evidence="1">
    <location>
        <begin position="135"/>
        <end position="156"/>
    </location>
</feature>
<feature type="region of interest" description="Disordered" evidence="1">
    <location>
        <begin position="24"/>
        <end position="221"/>
    </location>
</feature>
<dbReference type="EMBL" id="BAAAHB010000028">
    <property type="protein sequence ID" value="GAA0465511.1"/>
    <property type="molecule type" value="Genomic_DNA"/>
</dbReference>
<evidence type="ECO:0000256" key="1">
    <source>
        <dbReference type="SAM" id="MobiDB-lite"/>
    </source>
</evidence>
<feature type="compositionally biased region" description="Basic and acidic residues" evidence="1">
    <location>
        <begin position="170"/>
        <end position="182"/>
    </location>
</feature>
<dbReference type="RefSeq" id="WP_344090405.1">
    <property type="nucleotide sequence ID" value="NZ_BAAAHB010000028.1"/>
</dbReference>
<accession>A0ABN1A1V7</accession>
<comment type="caution">
    <text evidence="3">The sequence shown here is derived from an EMBL/GenBank/DDBJ whole genome shotgun (WGS) entry which is preliminary data.</text>
</comment>
<feature type="chain" id="PRO_5045508299" description="Lipoprotein" evidence="2">
    <location>
        <begin position="29"/>
        <end position="221"/>
    </location>
</feature>